<dbReference type="RefSeq" id="WP_004293660.1">
    <property type="nucleotide sequence ID" value="NZ_CACRTC010000020.1"/>
</dbReference>
<evidence type="ECO:0000313" key="11">
    <source>
        <dbReference type="Proteomes" id="UP000487221"/>
    </source>
</evidence>
<evidence type="ECO:0000313" key="1">
    <source>
        <dbReference type="EMBL" id="KAB4087897.1"/>
    </source>
</evidence>
<dbReference type="AlphaFoldDB" id="A0A139KA38"/>
<evidence type="ECO:0000313" key="4">
    <source>
        <dbReference type="EMBL" id="MBT8724972.1"/>
    </source>
</evidence>
<dbReference type="EMBL" id="QRTH01000002">
    <property type="protein sequence ID" value="RGQ53208.1"/>
    <property type="molecule type" value="Genomic_DNA"/>
</dbReference>
<comment type="caution">
    <text evidence="6">The sequence shown here is derived from an EMBL/GenBank/DDBJ whole genome shotgun (WGS) entry which is preliminary data.</text>
</comment>
<dbReference type="Proteomes" id="UP000487221">
    <property type="component" value="Unassembled WGS sequence"/>
</dbReference>
<reference evidence="9 10" key="2">
    <citation type="journal article" date="2019" name="Nat. Med.">
        <title>A library of human gut bacterial isolates paired with longitudinal multiomics data enables mechanistic microbiome research.</title>
        <authorList>
            <person name="Poyet M."/>
            <person name="Groussin M."/>
            <person name="Gibbons S.M."/>
            <person name="Avila-Pacheco J."/>
            <person name="Jiang X."/>
            <person name="Kearney S.M."/>
            <person name="Perrotta A.R."/>
            <person name="Berdy B."/>
            <person name="Zhao S."/>
            <person name="Lieberman T.D."/>
            <person name="Swanson P.K."/>
            <person name="Smith M."/>
            <person name="Roesemann S."/>
            <person name="Alexander J.E."/>
            <person name="Rich S.A."/>
            <person name="Livny J."/>
            <person name="Vlamakis H."/>
            <person name="Clish C."/>
            <person name="Bullock K."/>
            <person name="Deik A."/>
            <person name="Scott J."/>
            <person name="Pierce K.A."/>
            <person name="Xavier R.J."/>
            <person name="Alm E.J."/>
        </authorList>
    </citation>
    <scope>NUCLEOTIDE SEQUENCE [LARGE SCALE GENOMIC DNA]</scope>
    <source>
        <strain evidence="3 10">BIOML-A11</strain>
        <strain evidence="2 11">BIOML-A19</strain>
        <strain evidence="1 9">BIOML-A42</strain>
    </source>
</reference>
<sequence>MDTPIYIDTYFRVESGYDGGRMPEEKAGRFFDEVKRLFTETGFSIKENKYKDGCPEVYLGKTCLYCHPQSLSGPVLKEHMELIEKILAQGTTFRYLRTDTYGEILDLTEEEELAYYHKTHDMTIGGVFLDAFRTKRRNLYKSREQVLEILVEKLRVKTLRGKSVYSNTSPAYRYIREMYGKMVSEGRLVEGCKQTASGKLPLCRTATGRELKMKRREDDRTE</sequence>
<dbReference type="GeneID" id="98398699"/>
<organism evidence="6 8">
    <name type="scientific">Bacteroides uniformis</name>
    <dbReference type="NCBI Taxonomy" id="820"/>
    <lineage>
        <taxon>Bacteria</taxon>
        <taxon>Pseudomonadati</taxon>
        <taxon>Bacteroidota</taxon>
        <taxon>Bacteroidia</taxon>
        <taxon>Bacteroidales</taxon>
        <taxon>Bacteroidaceae</taxon>
        <taxon>Bacteroides</taxon>
    </lineage>
</organism>
<dbReference type="Proteomes" id="UP000466952">
    <property type="component" value="Unassembled WGS sequence"/>
</dbReference>
<reference evidence="7 8" key="1">
    <citation type="submission" date="2018-08" db="EMBL/GenBank/DDBJ databases">
        <title>A genome reference for cultivated species of the human gut microbiota.</title>
        <authorList>
            <person name="Zou Y."/>
            <person name="Xue W."/>
            <person name="Luo G."/>
        </authorList>
    </citation>
    <scope>NUCLEOTIDE SEQUENCE [LARGE SCALE GENOMIC DNA]</scope>
    <source>
        <strain evidence="6 8">AF28-11</strain>
        <strain evidence="5 7">OM03-4</strain>
    </source>
</reference>
<keyword evidence="12" id="KW-1185">Reference proteome</keyword>
<gene>
    <name evidence="6" type="ORF">DWY92_05895</name>
    <name evidence="5" type="ORF">DXB37_07745</name>
    <name evidence="3" type="ORF">GAP55_13120</name>
    <name evidence="2" type="ORF">GAQ44_19520</name>
    <name evidence="1" type="ORF">GAQ56_18740</name>
    <name evidence="4" type="ORF">JQN06_02135</name>
</gene>
<evidence type="ECO:0000313" key="5">
    <source>
        <dbReference type="EMBL" id="RGN95052.1"/>
    </source>
</evidence>
<name>A0A139KA38_BACUN</name>
<evidence type="ECO:0000313" key="3">
    <source>
        <dbReference type="EMBL" id="KAB4211909.1"/>
    </source>
</evidence>
<evidence type="ECO:0000313" key="9">
    <source>
        <dbReference type="Proteomes" id="UP000432488"/>
    </source>
</evidence>
<reference evidence="4 12" key="3">
    <citation type="submission" date="2020-12" db="EMBL/GenBank/DDBJ databases">
        <title>Microorganisms.</title>
        <authorList>
            <person name="Matos J."/>
            <person name="Faleiro L."/>
            <person name="Duarte I."/>
        </authorList>
    </citation>
    <scope>NUCLEOTIDE SEQUENCE [LARGE SCALE GENOMIC DNA]</scope>
    <source>
        <strain evidence="4 12">PtFD3Pch2</strain>
    </source>
</reference>
<dbReference type="EMBL" id="WCTY01000042">
    <property type="protein sequence ID" value="KAB4180427.1"/>
    <property type="molecule type" value="Genomic_DNA"/>
</dbReference>
<dbReference type="EMBL" id="WCTR01000008">
    <property type="protein sequence ID" value="KAB4211909.1"/>
    <property type="molecule type" value="Genomic_DNA"/>
</dbReference>
<evidence type="ECO:0000313" key="10">
    <source>
        <dbReference type="Proteomes" id="UP000466952"/>
    </source>
</evidence>
<proteinExistence type="predicted"/>
<accession>A0A139KA38</accession>
<dbReference type="EMBL" id="WCUV01000016">
    <property type="protein sequence ID" value="KAB4087897.1"/>
    <property type="molecule type" value="Genomic_DNA"/>
</dbReference>
<evidence type="ECO:0000313" key="6">
    <source>
        <dbReference type="EMBL" id="RGQ53208.1"/>
    </source>
</evidence>
<dbReference type="Proteomes" id="UP000260759">
    <property type="component" value="Unassembled WGS sequence"/>
</dbReference>
<dbReference type="Proteomes" id="UP000432488">
    <property type="component" value="Unassembled WGS sequence"/>
</dbReference>
<protein>
    <submittedName>
        <fullName evidence="6">Uncharacterized protein</fullName>
    </submittedName>
</protein>
<evidence type="ECO:0000313" key="12">
    <source>
        <dbReference type="Proteomes" id="UP001196342"/>
    </source>
</evidence>
<dbReference type="EMBL" id="QSVA01000005">
    <property type="protein sequence ID" value="RGN95052.1"/>
    <property type="molecule type" value="Genomic_DNA"/>
</dbReference>
<evidence type="ECO:0000313" key="7">
    <source>
        <dbReference type="Proteomes" id="UP000260759"/>
    </source>
</evidence>
<dbReference type="Proteomes" id="UP000283680">
    <property type="component" value="Unassembled WGS sequence"/>
</dbReference>
<evidence type="ECO:0000313" key="8">
    <source>
        <dbReference type="Proteomes" id="UP000283680"/>
    </source>
</evidence>
<evidence type="ECO:0000313" key="2">
    <source>
        <dbReference type="EMBL" id="KAB4180427.1"/>
    </source>
</evidence>
<dbReference type="EMBL" id="JAFBJK010000002">
    <property type="protein sequence ID" value="MBT8724972.1"/>
    <property type="molecule type" value="Genomic_DNA"/>
</dbReference>
<dbReference type="Proteomes" id="UP001196342">
    <property type="component" value="Unassembled WGS sequence"/>
</dbReference>